<evidence type="ECO:0000256" key="3">
    <source>
        <dbReference type="ARBA" id="ARBA00022763"/>
    </source>
</evidence>
<accession>E8V116</accession>
<evidence type="ECO:0000313" key="18">
    <source>
        <dbReference type="EMBL" id="ADV83364.1"/>
    </source>
</evidence>
<evidence type="ECO:0000256" key="1">
    <source>
        <dbReference type="ARBA" id="ARBA00022722"/>
    </source>
</evidence>
<evidence type="ECO:0000256" key="11">
    <source>
        <dbReference type="ARBA" id="ARBA00034617"/>
    </source>
</evidence>
<keyword evidence="8" id="KW-0238">DNA-binding</keyword>
<dbReference type="PROSITE" id="PS51198">
    <property type="entry name" value="UVRD_HELICASE_ATP_BIND"/>
    <property type="match status" value="1"/>
</dbReference>
<keyword evidence="9" id="KW-0234">DNA repair</keyword>
<keyword evidence="19" id="KW-1185">Reference proteome</keyword>
<dbReference type="HOGENOM" id="CLU_009270_0_0_0"/>
<name>E8V116_TERSS</name>
<organism evidence="18 19">
    <name type="scientific">Terriglobus saanensis (strain ATCC BAA-1853 / DSM 23119 / SP1PR4)</name>
    <dbReference type="NCBI Taxonomy" id="401053"/>
    <lineage>
        <taxon>Bacteria</taxon>
        <taxon>Pseudomonadati</taxon>
        <taxon>Acidobacteriota</taxon>
        <taxon>Terriglobia</taxon>
        <taxon>Terriglobales</taxon>
        <taxon>Acidobacteriaceae</taxon>
        <taxon>Terriglobus</taxon>
    </lineage>
</organism>
<dbReference type="Gene3D" id="3.40.50.300">
    <property type="entry name" value="P-loop containing nucleotide triphosphate hydrolases"/>
    <property type="match status" value="3"/>
</dbReference>
<dbReference type="EC" id="5.6.2.4" evidence="12"/>
<dbReference type="GO" id="GO:0005524">
    <property type="term" value="F:ATP binding"/>
    <property type="evidence" value="ECO:0007669"/>
    <property type="project" value="UniProtKB-UniRule"/>
</dbReference>
<dbReference type="KEGG" id="tsa:AciPR4_2586"/>
<comment type="catalytic activity">
    <reaction evidence="14">
        <text>ATP + H2O = ADP + phosphate + H(+)</text>
        <dbReference type="Rhea" id="RHEA:13065"/>
        <dbReference type="ChEBI" id="CHEBI:15377"/>
        <dbReference type="ChEBI" id="CHEBI:15378"/>
        <dbReference type="ChEBI" id="CHEBI:30616"/>
        <dbReference type="ChEBI" id="CHEBI:43474"/>
        <dbReference type="ChEBI" id="CHEBI:456216"/>
        <dbReference type="EC" id="5.6.2.4"/>
    </reaction>
</comment>
<gene>
    <name evidence="18" type="ordered locus">AciPR4_2586</name>
</gene>
<evidence type="ECO:0000256" key="13">
    <source>
        <dbReference type="ARBA" id="ARBA00034923"/>
    </source>
</evidence>
<dbReference type="SUPFAM" id="SSF52540">
    <property type="entry name" value="P-loop containing nucleoside triphosphate hydrolases"/>
    <property type="match status" value="1"/>
</dbReference>
<keyword evidence="4 15" id="KW-0378">Hydrolase</keyword>
<dbReference type="Gene3D" id="3.90.320.10">
    <property type="match status" value="1"/>
</dbReference>
<protein>
    <recommendedName>
        <fullName evidence="12">DNA 3'-5' helicase</fullName>
        <ecNumber evidence="12">5.6.2.4</ecNumber>
    </recommendedName>
    <alternativeName>
        <fullName evidence="13">DNA 3'-5' helicase II</fullName>
    </alternativeName>
</protein>
<dbReference type="InterPro" id="IPR027417">
    <property type="entry name" value="P-loop_NTPase"/>
</dbReference>
<dbReference type="Pfam" id="PF00580">
    <property type="entry name" value="UvrD-helicase"/>
    <property type="match status" value="1"/>
</dbReference>
<feature type="binding site" evidence="15">
    <location>
        <begin position="25"/>
        <end position="32"/>
    </location>
    <ligand>
        <name>ATP</name>
        <dbReference type="ChEBI" id="CHEBI:30616"/>
    </ligand>
</feature>
<evidence type="ECO:0000259" key="16">
    <source>
        <dbReference type="PROSITE" id="PS51198"/>
    </source>
</evidence>
<dbReference type="InterPro" id="IPR014016">
    <property type="entry name" value="UvrD-like_ATP-bd"/>
</dbReference>
<dbReference type="GO" id="GO:0005829">
    <property type="term" value="C:cytosol"/>
    <property type="evidence" value="ECO:0007669"/>
    <property type="project" value="TreeGrafter"/>
</dbReference>
<dbReference type="GO" id="GO:0003677">
    <property type="term" value="F:DNA binding"/>
    <property type="evidence" value="ECO:0007669"/>
    <property type="project" value="UniProtKB-KW"/>
</dbReference>
<comment type="catalytic activity">
    <reaction evidence="11">
        <text>Couples ATP hydrolysis with the unwinding of duplex DNA by translocating in the 3'-5' direction.</text>
        <dbReference type="EC" id="5.6.2.4"/>
    </reaction>
</comment>
<evidence type="ECO:0000313" key="19">
    <source>
        <dbReference type="Proteomes" id="UP000006844"/>
    </source>
</evidence>
<keyword evidence="6" id="KW-0269">Exonuclease</keyword>
<proteinExistence type="predicted"/>
<evidence type="ECO:0000256" key="12">
    <source>
        <dbReference type="ARBA" id="ARBA00034808"/>
    </source>
</evidence>
<dbReference type="PANTHER" id="PTHR11070">
    <property type="entry name" value="UVRD / RECB / PCRA DNA HELICASE FAMILY MEMBER"/>
    <property type="match status" value="1"/>
</dbReference>
<evidence type="ECO:0000256" key="14">
    <source>
        <dbReference type="ARBA" id="ARBA00048988"/>
    </source>
</evidence>
<dbReference type="AlphaFoldDB" id="E8V116"/>
<dbReference type="Pfam" id="PF13361">
    <property type="entry name" value="UvrD_C"/>
    <property type="match status" value="2"/>
</dbReference>
<dbReference type="PANTHER" id="PTHR11070:SF2">
    <property type="entry name" value="ATP-DEPENDENT DNA HELICASE SRS2"/>
    <property type="match status" value="1"/>
</dbReference>
<evidence type="ECO:0000256" key="5">
    <source>
        <dbReference type="ARBA" id="ARBA00022806"/>
    </source>
</evidence>
<evidence type="ECO:0000256" key="7">
    <source>
        <dbReference type="ARBA" id="ARBA00022840"/>
    </source>
</evidence>
<evidence type="ECO:0000256" key="4">
    <source>
        <dbReference type="ARBA" id="ARBA00022801"/>
    </source>
</evidence>
<dbReference type="InterPro" id="IPR011604">
    <property type="entry name" value="PDDEXK-like_dom_sf"/>
</dbReference>
<dbReference type="GO" id="GO:0033202">
    <property type="term" value="C:DNA helicase complex"/>
    <property type="evidence" value="ECO:0007669"/>
    <property type="project" value="TreeGrafter"/>
</dbReference>
<evidence type="ECO:0000256" key="9">
    <source>
        <dbReference type="ARBA" id="ARBA00023204"/>
    </source>
</evidence>
<dbReference type="GO" id="GO:0004527">
    <property type="term" value="F:exonuclease activity"/>
    <property type="evidence" value="ECO:0007669"/>
    <property type="project" value="UniProtKB-KW"/>
</dbReference>
<dbReference type="Gene3D" id="1.10.486.10">
    <property type="entry name" value="PCRA, domain 4"/>
    <property type="match status" value="1"/>
</dbReference>
<dbReference type="EMBL" id="CP002467">
    <property type="protein sequence ID" value="ADV83364.1"/>
    <property type="molecule type" value="Genomic_DNA"/>
</dbReference>
<evidence type="ECO:0000259" key="17">
    <source>
        <dbReference type="PROSITE" id="PS51217"/>
    </source>
</evidence>
<evidence type="ECO:0000256" key="6">
    <source>
        <dbReference type="ARBA" id="ARBA00022839"/>
    </source>
</evidence>
<dbReference type="GO" id="GO:0016887">
    <property type="term" value="F:ATP hydrolysis activity"/>
    <property type="evidence" value="ECO:0007669"/>
    <property type="project" value="RHEA"/>
</dbReference>
<evidence type="ECO:0000256" key="2">
    <source>
        <dbReference type="ARBA" id="ARBA00022741"/>
    </source>
</evidence>
<keyword evidence="7 15" id="KW-0067">ATP-binding</keyword>
<dbReference type="OrthoDB" id="9810135at2"/>
<keyword evidence="1" id="KW-0540">Nuclease</keyword>
<dbReference type="eggNOG" id="COG1074">
    <property type="taxonomic scope" value="Bacteria"/>
</dbReference>
<reference evidence="18 19" key="1">
    <citation type="journal article" date="2012" name="Stand. Genomic Sci.">
        <title>Complete genome sequence of Terriglobus saanensis type strain SP1PR4(T), an Acidobacteria from tundra soil.</title>
        <authorList>
            <person name="Rawat S.R."/>
            <person name="Mannisto M.K."/>
            <person name="Starovoytov V."/>
            <person name="Goodwin L."/>
            <person name="Nolan M."/>
            <person name="Hauser L."/>
            <person name="Land M."/>
            <person name="Davenport K.W."/>
            <person name="Woyke T."/>
            <person name="Haggblom M.M."/>
        </authorList>
    </citation>
    <scope>NUCLEOTIDE SEQUENCE</scope>
    <source>
        <strain evidence="19">ATCC BAA-1853 / DSM 23119 / SP1PR4</strain>
    </source>
</reference>
<evidence type="ECO:0000256" key="15">
    <source>
        <dbReference type="PROSITE-ProRule" id="PRU00560"/>
    </source>
</evidence>
<dbReference type="Proteomes" id="UP000006844">
    <property type="component" value="Chromosome"/>
</dbReference>
<keyword evidence="5 15" id="KW-0347">Helicase</keyword>
<dbReference type="STRING" id="401053.AciPR4_2586"/>
<keyword evidence="2 15" id="KW-0547">Nucleotide-binding</keyword>
<dbReference type="PROSITE" id="PS51217">
    <property type="entry name" value="UVRD_HELICASE_CTER"/>
    <property type="match status" value="1"/>
</dbReference>
<dbReference type="GO" id="GO:0000725">
    <property type="term" value="P:recombinational repair"/>
    <property type="evidence" value="ECO:0007669"/>
    <property type="project" value="TreeGrafter"/>
</dbReference>
<evidence type="ECO:0000256" key="10">
    <source>
        <dbReference type="ARBA" id="ARBA00023235"/>
    </source>
</evidence>
<dbReference type="InterPro" id="IPR014017">
    <property type="entry name" value="DNA_helicase_UvrD-like_C"/>
</dbReference>
<dbReference type="RefSeq" id="WP_013569097.1">
    <property type="nucleotide sequence ID" value="NC_014963.1"/>
</dbReference>
<dbReference type="InterPro" id="IPR000212">
    <property type="entry name" value="DNA_helicase_UvrD/REP"/>
</dbReference>
<feature type="domain" description="UvrD-like helicase ATP-binding" evidence="16">
    <location>
        <begin position="4"/>
        <end position="498"/>
    </location>
</feature>
<sequence>MSSRPADWYEREQALDTTRSWIVEAPAGSGKTGLLIQRYLKLLLDPQIESPAQVIAITFTTKATEEIRNRILSALSSASQDTEVDSFERTTRDLAKQVLARDAEHGWQLLQQPEQLNIRTIDSLAAEIARSMPVLAGGWGKLQPAEDAWPLYARAARRVMLKLGGEDRELHQAIETILLHRDANLAGVEALICGMLQKREQWGSLIPLRGAELTDEFLDEQVLPRLNAALEHNVCVSLTRLQKAFPRASLARVAQIAESLCNEPGYKDKENFLIPCREHLSPPGTECGHLPYWVALIALLMTKDKDGWRKSYQSNHVNLIIPKPVQVELKELVDSIRSPELSAAIENVRSAPSPPYPPEQWIVAKALFRLLRNALGELRLVFAEDGECDFTEVSLSAREALRHGNGKGDLAAMMGMRMQHLLMDEMQDTSASQYDLLQALTAGWDGSSQTLFLVGDPKQSIYLFREAKVELFLKALTTERLGDVPLSRLVLTSNFRSQERLVKGFNEVFRLLFPEREGEIVYHDATAEVPAQEHELRWHATPLPYMDRAQAGAYNKQREREQAEEIASLLHDWRSRPVSVAKPKASSAAVLVRTKAHASLIMEVLAEAGIPYRAVEMERLADRQEVLDVLSLTRALLHPADRTAWLAIFHAPWCGLGLADLHILAAGDDPAQAQRPLEQMLPERLKLLSEASRIRAEKTWTILSAALGQRGRMPLVRWVEHTWHLLGGDLCAGSEGSANVTRFFHLLEKMTAQRGEPNLSALQDSLQKLFAEHAAAPDAVEILTIHKAKGLEWDLVIVPSLEKTSRRNDSTLLDWAEFQYEDDLGEISHLLLAPIQSSSGKPGSLNDFIRGHHNARGEAELKRLLYVATTRARSALHLFASPATKKDNSVGARRGTLLHAAWPIAEALFAEPAPVPTKLLFWPSSAAEPQEGSGLALAAGAEVAAKRPILRRLRADFDPRERLLATKPEGTANVDLPALPAFQRSGGSLEVRAVGETVHAFLEEVAARVAEDMSEGTAANAAFEQEMGRLSSTKGRMTNYARSQGLSPRDAERAAGLALVALESALSSKTGRWLLHPHPGAQSEFGLHTADLDSPGVHIRMDRTFLAGDQPLAEGTSVRWIIDFKSSEHGNPDHAYFDVQRAKYLGQMQTYAQAARAVGEQAQIMLGLYYPRMDRLIWWQDEKEGWQIS</sequence>
<evidence type="ECO:0000256" key="8">
    <source>
        <dbReference type="ARBA" id="ARBA00023125"/>
    </source>
</evidence>
<dbReference type="GO" id="GO:0043138">
    <property type="term" value="F:3'-5' DNA helicase activity"/>
    <property type="evidence" value="ECO:0007669"/>
    <property type="project" value="UniProtKB-EC"/>
</dbReference>
<keyword evidence="10" id="KW-0413">Isomerase</keyword>
<feature type="domain" description="UvrD-like helicase C-terminal" evidence="17">
    <location>
        <begin position="499"/>
        <end position="790"/>
    </location>
</feature>
<keyword evidence="3" id="KW-0227">DNA damage</keyword>